<protein>
    <recommendedName>
        <fullName evidence="3">HNH endonuclease</fullName>
    </recommendedName>
</protein>
<dbReference type="PANTHER" id="PTHR37827:SF1">
    <property type="entry name" value="HNH DOMAIN-CONTAINING PROTEIN"/>
    <property type="match status" value="1"/>
</dbReference>
<keyword evidence="2" id="KW-1185">Reference proteome</keyword>
<evidence type="ECO:0000313" key="1">
    <source>
        <dbReference type="EMBL" id="MYL27363.1"/>
    </source>
</evidence>
<evidence type="ECO:0008006" key="3">
    <source>
        <dbReference type="Google" id="ProtNLM"/>
    </source>
</evidence>
<reference evidence="1 2" key="1">
    <citation type="submission" date="2019-11" db="EMBL/GenBank/DDBJ databases">
        <title>Genome sequences of 17 halophilic strains isolated from different environments.</title>
        <authorList>
            <person name="Furrow R.E."/>
        </authorList>
    </citation>
    <scope>NUCLEOTIDE SEQUENCE [LARGE SCALE GENOMIC DNA]</scope>
    <source>
        <strain evidence="1 2">22507_15_FS</strain>
    </source>
</reference>
<dbReference type="AlphaFoldDB" id="A0A9X4YDM4"/>
<dbReference type="RefSeq" id="WP_151440012.1">
    <property type="nucleotide sequence ID" value="NZ_WMEX01000005.1"/>
</dbReference>
<evidence type="ECO:0000313" key="2">
    <source>
        <dbReference type="Proteomes" id="UP000460751"/>
    </source>
</evidence>
<sequence length="109" mass="13038">MNGKPPRPSQCELCGRAVADLTQHHLIPRRLHRRKRFRKGFSREELEERICWVCRPCHNMIHHVRSEQQLGLHHNTLETLLAIPELAEFTRWLSSKPPGFVPKKRHRRR</sequence>
<gene>
    <name evidence="1" type="ORF">GLW01_11220</name>
</gene>
<proteinExistence type="predicted"/>
<accession>A0A9X4YDM4</accession>
<dbReference type="OrthoDB" id="9802640at2"/>
<dbReference type="Proteomes" id="UP000460751">
    <property type="component" value="Unassembled WGS sequence"/>
</dbReference>
<dbReference type="EMBL" id="WMEX01000005">
    <property type="protein sequence ID" value="MYL27363.1"/>
    <property type="molecule type" value="Genomic_DNA"/>
</dbReference>
<dbReference type="PANTHER" id="PTHR37827">
    <property type="entry name" value="TUDOR DOMAIN-CONTAINING PROTEIN"/>
    <property type="match status" value="1"/>
</dbReference>
<organism evidence="1 2">
    <name type="scientific">Vreelandella halophila</name>
    <dbReference type="NCBI Taxonomy" id="86177"/>
    <lineage>
        <taxon>Bacteria</taxon>
        <taxon>Pseudomonadati</taxon>
        <taxon>Pseudomonadota</taxon>
        <taxon>Gammaproteobacteria</taxon>
        <taxon>Oceanospirillales</taxon>
        <taxon>Halomonadaceae</taxon>
        <taxon>Vreelandella</taxon>
    </lineage>
</organism>
<name>A0A9X4YDM4_9GAMM</name>
<comment type="caution">
    <text evidence="1">The sequence shown here is derived from an EMBL/GenBank/DDBJ whole genome shotgun (WGS) entry which is preliminary data.</text>
</comment>